<feature type="transmembrane region" description="Helical" evidence="1">
    <location>
        <begin position="12"/>
        <end position="31"/>
    </location>
</feature>
<feature type="non-terminal residue" evidence="2">
    <location>
        <position position="1"/>
    </location>
</feature>
<organism evidence="2">
    <name type="scientific">marine sediment metagenome</name>
    <dbReference type="NCBI Taxonomy" id="412755"/>
    <lineage>
        <taxon>unclassified sequences</taxon>
        <taxon>metagenomes</taxon>
        <taxon>ecological metagenomes</taxon>
    </lineage>
</organism>
<keyword evidence="1" id="KW-0472">Membrane</keyword>
<reference evidence="2" key="1">
    <citation type="journal article" date="2014" name="Front. Microbiol.">
        <title>High frequency of phylogenetically diverse reductive dehalogenase-homologous genes in deep subseafloor sedimentary metagenomes.</title>
        <authorList>
            <person name="Kawai M."/>
            <person name="Futagami T."/>
            <person name="Toyoda A."/>
            <person name="Takaki Y."/>
            <person name="Nishi S."/>
            <person name="Hori S."/>
            <person name="Arai W."/>
            <person name="Tsubouchi T."/>
            <person name="Morono Y."/>
            <person name="Uchiyama I."/>
            <person name="Ito T."/>
            <person name="Fujiyama A."/>
            <person name="Inagaki F."/>
            <person name="Takami H."/>
        </authorList>
    </citation>
    <scope>NUCLEOTIDE SEQUENCE</scope>
    <source>
        <strain evidence="2">Expedition CK06-06</strain>
    </source>
</reference>
<name>X1NAL5_9ZZZZ</name>
<keyword evidence="1" id="KW-0812">Transmembrane</keyword>
<proteinExistence type="predicted"/>
<evidence type="ECO:0000313" key="2">
    <source>
        <dbReference type="EMBL" id="GAI27236.1"/>
    </source>
</evidence>
<keyword evidence="1" id="KW-1133">Transmembrane helix</keyword>
<dbReference type="EMBL" id="BARV01021752">
    <property type="protein sequence ID" value="GAI27236.1"/>
    <property type="molecule type" value="Genomic_DNA"/>
</dbReference>
<protein>
    <submittedName>
        <fullName evidence="2">Uncharacterized protein</fullName>
    </submittedName>
</protein>
<evidence type="ECO:0000256" key="1">
    <source>
        <dbReference type="SAM" id="Phobius"/>
    </source>
</evidence>
<sequence>SLVSGVNRPGVAAKIGFVMCTTNIVLNYLFIPKWGLLSSFGINGPTGAAFATVLSTTIGLIGLCLAAKKLTGIKLLQKYILHHILAGVVMAGVLYYIRLSVSTIYWYHLIAFYPIR</sequence>
<feature type="transmembrane region" description="Helical" evidence="1">
    <location>
        <begin position="79"/>
        <end position="97"/>
    </location>
</feature>
<dbReference type="AlphaFoldDB" id="X1NAL5"/>
<gene>
    <name evidence="2" type="ORF">S06H3_35979</name>
</gene>
<accession>X1NAL5</accession>
<comment type="caution">
    <text evidence="2">The sequence shown here is derived from an EMBL/GenBank/DDBJ whole genome shotgun (WGS) entry which is preliminary data.</text>
</comment>
<feature type="transmembrane region" description="Helical" evidence="1">
    <location>
        <begin position="47"/>
        <end position="67"/>
    </location>
</feature>